<dbReference type="GO" id="GO:0005654">
    <property type="term" value="C:nucleoplasm"/>
    <property type="evidence" value="ECO:0007669"/>
    <property type="project" value="UniProtKB-ARBA"/>
</dbReference>
<keyword evidence="3" id="KW-0805">Transcription regulation</keyword>
<dbReference type="OrthoDB" id="20886at2759"/>
<gene>
    <name evidence="7" type="ORF">B2J93_2849</name>
</gene>
<keyword evidence="4" id="KW-0804">Transcription</keyword>
<sequence>MVSQMEHGVDALLQAAQTDARDELEIGDNDGEDGDGSSSLSDIEDNNIDEDEDDDAEVSESPSSPSDDENDSEAETERLEGSPLKFRQQQDLIMSNHSYKHNLSKPNNQVIHADMYEVEEEEDDLSSSGDISLNESPDSPKSSEHGEPESQSTTVPTFLRESSIDGNSLQSVIHADTRKRKRSIMAGSSLDDDLGEPLRKRTGSIMAPGDDYAIEEDAIPEDEEDLSNPISGNVSGDEAGAAQEDEPTEDIEEPVVVEDLVPELHDLPVSPKRRGRKKKKAMENGVGVHDDPDGDIAVSGDDEVRNGDEDQAENEGDDEADAATKNEEELERKRTALERLSAIERQFTTFRDRLYNERLEQLNREEEMLRQDIPTHPGYLAMMQCIKARRDERIRIADTLREYEVQNLRTQSVAKRSQVLAQYKQEVRDIRERKIEQLGKQWYEIQHDRRNHAGNVMDYALGYPTRINEQKLNQMAYNTEVSILSGIAKYAGFPAAPTMASTSAAELEEDLEKMGVRRKHAQQHIQPASLPLQELAALRSVGSASRFKPAEEQFIEKTPWANPQHPSHAHLLQRQASAQQSPRTSSPFSQVQVQPRRHSHQHGSGLPIAGTFSNNTSSMLHHSSGMGGRISPHNPFANSNHSHTVVPSPLSGSRQTSLSPQQNRLPPSSNDQNSLSHTQDILKGHVNPSPPVAASETTRDISQDVRREQVTAMMSRF</sequence>
<feature type="compositionally biased region" description="Polar residues" evidence="6">
    <location>
        <begin position="87"/>
        <end position="97"/>
    </location>
</feature>
<dbReference type="SMART" id="SM01401">
    <property type="entry name" value="Sds3"/>
    <property type="match status" value="1"/>
</dbReference>
<feature type="compositionally biased region" description="Acidic residues" evidence="6">
    <location>
        <begin position="212"/>
        <end position="226"/>
    </location>
</feature>
<keyword evidence="5" id="KW-0539">Nucleus</keyword>
<dbReference type="EMBL" id="MZNU01000279">
    <property type="protein sequence ID" value="OWP01439.1"/>
    <property type="molecule type" value="Genomic_DNA"/>
</dbReference>
<evidence type="ECO:0000256" key="2">
    <source>
        <dbReference type="ARBA" id="ARBA00022491"/>
    </source>
</evidence>
<feature type="compositionally biased region" description="Acidic residues" evidence="6">
    <location>
        <begin position="25"/>
        <end position="35"/>
    </location>
</feature>
<reference evidence="7 8" key="1">
    <citation type="submission" date="2017-04" db="EMBL/GenBank/DDBJ databases">
        <title>Draft genome sequence of Marssonina coronaria NL1: causal agent of apple blotch.</title>
        <authorList>
            <person name="Cheng Q."/>
        </authorList>
    </citation>
    <scope>NUCLEOTIDE SEQUENCE [LARGE SCALE GENOMIC DNA]</scope>
    <source>
        <strain evidence="7 8">NL1</strain>
    </source>
</reference>
<feature type="compositionally biased region" description="Acidic residues" evidence="6">
    <location>
        <begin position="309"/>
        <end position="321"/>
    </location>
</feature>
<dbReference type="InterPro" id="IPR013907">
    <property type="entry name" value="Sds3"/>
</dbReference>
<evidence type="ECO:0000313" key="8">
    <source>
        <dbReference type="Proteomes" id="UP000242519"/>
    </source>
</evidence>
<dbReference type="Gene3D" id="1.20.5.1500">
    <property type="match status" value="1"/>
</dbReference>
<dbReference type="Pfam" id="PF08598">
    <property type="entry name" value="Sds3"/>
    <property type="match status" value="1"/>
</dbReference>
<dbReference type="InParanoid" id="A0A218Z080"/>
<evidence type="ECO:0000256" key="1">
    <source>
        <dbReference type="ARBA" id="ARBA00004123"/>
    </source>
</evidence>
<feature type="compositionally biased region" description="Polar residues" evidence="6">
    <location>
        <begin position="574"/>
        <end position="593"/>
    </location>
</feature>
<feature type="region of interest" description="Disordered" evidence="6">
    <location>
        <begin position="1"/>
        <end position="331"/>
    </location>
</feature>
<feature type="compositionally biased region" description="Acidic residues" evidence="6">
    <location>
        <begin position="243"/>
        <end position="256"/>
    </location>
</feature>
<feature type="compositionally biased region" description="Basic residues" evidence="6">
    <location>
        <begin position="271"/>
        <end position="280"/>
    </location>
</feature>
<dbReference type="AlphaFoldDB" id="A0A218Z080"/>
<evidence type="ECO:0000256" key="6">
    <source>
        <dbReference type="SAM" id="MobiDB-lite"/>
    </source>
</evidence>
<keyword evidence="8" id="KW-1185">Reference proteome</keyword>
<proteinExistence type="predicted"/>
<evidence type="ECO:0000256" key="4">
    <source>
        <dbReference type="ARBA" id="ARBA00023163"/>
    </source>
</evidence>
<evidence type="ECO:0000256" key="3">
    <source>
        <dbReference type="ARBA" id="ARBA00023015"/>
    </source>
</evidence>
<dbReference type="GO" id="GO:0010468">
    <property type="term" value="P:regulation of gene expression"/>
    <property type="evidence" value="ECO:0007669"/>
    <property type="project" value="UniProtKB-ARBA"/>
</dbReference>
<dbReference type="STRING" id="503106.A0A218Z080"/>
<feature type="compositionally biased region" description="Acidic residues" evidence="6">
    <location>
        <begin position="116"/>
        <end position="125"/>
    </location>
</feature>
<keyword evidence="2" id="KW-0678">Repressor</keyword>
<organism evidence="7 8">
    <name type="scientific">Diplocarpon coronariae</name>
    <dbReference type="NCBI Taxonomy" id="2795749"/>
    <lineage>
        <taxon>Eukaryota</taxon>
        <taxon>Fungi</taxon>
        <taxon>Dikarya</taxon>
        <taxon>Ascomycota</taxon>
        <taxon>Pezizomycotina</taxon>
        <taxon>Leotiomycetes</taxon>
        <taxon>Helotiales</taxon>
        <taxon>Drepanopezizaceae</taxon>
        <taxon>Diplocarpon</taxon>
    </lineage>
</organism>
<name>A0A218Z080_9HELO</name>
<evidence type="ECO:0000313" key="7">
    <source>
        <dbReference type="EMBL" id="OWP01439.1"/>
    </source>
</evidence>
<feature type="compositionally biased region" description="Acidic residues" evidence="6">
    <location>
        <begin position="42"/>
        <end position="58"/>
    </location>
</feature>
<protein>
    <submittedName>
        <fullName evidence="7">Uncharacterized protein</fullName>
    </submittedName>
</protein>
<evidence type="ECO:0000256" key="5">
    <source>
        <dbReference type="ARBA" id="ARBA00023242"/>
    </source>
</evidence>
<feature type="compositionally biased region" description="Basic and acidic residues" evidence="6">
    <location>
        <begin position="322"/>
        <end position="331"/>
    </location>
</feature>
<comment type="caution">
    <text evidence="7">The sequence shown here is derived from an EMBL/GenBank/DDBJ whole genome shotgun (WGS) entry which is preliminary data.</text>
</comment>
<dbReference type="Proteomes" id="UP000242519">
    <property type="component" value="Unassembled WGS sequence"/>
</dbReference>
<feature type="region of interest" description="Disordered" evidence="6">
    <location>
        <begin position="560"/>
        <end position="676"/>
    </location>
</feature>
<dbReference type="PANTHER" id="PTHR21964">
    <property type="entry name" value="BREAST CANCER METASTASIS-SUPPRESSOR 1"/>
    <property type="match status" value="1"/>
</dbReference>
<accession>A0A218Z080</accession>
<feature type="compositionally biased region" description="Polar residues" evidence="6">
    <location>
        <begin position="636"/>
        <end position="676"/>
    </location>
</feature>
<feature type="region of interest" description="Disordered" evidence="6">
    <location>
        <begin position="681"/>
        <end position="700"/>
    </location>
</feature>
<comment type="subcellular location">
    <subcellularLocation>
        <location evidence="1">Nucleus</location>
    </subcellularLocation>
</comment>